<comment type="caution">
    <text evidence="1">The sequence shown here is derived from an EMBL/GenBank/DDBJ whole genome shotgun (WGS) entry which is preliminary data.</text>
</comment>
<name>A0A0U5FGK2_XANCI</name>
<keyword evidence="2" id="KW-1185">Reference proteome</keyword>
<evidence type="ECO:0000313" key="2">
    <source>
        <dbReference type="Proteomes" id="UP000052230"/>
    </source>
</evidence>
<dbReference type="Proteomes" id="UP000052230">
    <property type="component" value="Unassembled WGS sequence"/>
</dbReference>
<proteinExistence type="predicted"/>
<protein>
    <submittedName>
        <fullName evidence="1">Uncharacterized protein</fullName>
    </submittedName>
</protein>
<dbReference type="AlphaFoldDB" id="A0A0U5FGK2"/>
<reference evidence="1 2" key="1">
    <citation type="submission" date="2014-09" db="EMBL/GenBank/DDBJ databases">
        <authorList>
            <person name="Regsiter A."/>
        </authorList>
    </citation>
    <scope>NUCLEOTIDE SEQUENCE [LARGE SCALE GENOMIC DNA]</scope>
</reference>
<organism evidence="1 2">
    <name type="scientific">Xanthomonas citri pv. citri</name>
    <dbReference type="NCBI Taxonomy" id="611301"/>
    <lineage>
        <taxon>Bacteria</taxon>
        <taxon>Pseudomonadati</taxon>
        <taxon>Pseudomonadota</taxon>
        <taxon>Gammaproteobacteria</taxon>
        <taxon>Lysobacterales</taxon>
        <taxon>Lysobacteraceae</taxon>
        <taxon>Xanthomonas</taxon>
    </lineage>
</organism>
<gene>
    <name evidence="1" type="ORF">XAC3562_490074</name>
</gene>
<sequence length="148" mass="15962">MWRRRACTPRFTRAMVQSSEIGKHTIETACVLGTDVIRLPQVALPLGRFLREDVATVCVAALVLAGGGLAETLGRRPVGLDLGHCNVLDGVLSLTRAAVLRPRFPSLPLPACKSLIEHDPDRSWCHSHGAPVKPGRAVYPLTGIVANR</sequence>
<dbReference type="EMBL" id="CCXZ01000143">
    <property type="protein sequence ID" value="CEG16990.1"/>
    <property type="molecule type" value="Genomic_DNA"/>
</dbReference>
<accession>A0A0U5FGK2</accession>
<evidence type="ECO:0000313" key="1">
    <source>
        <dbReference type="EMBL" id="CEG16990.1"/>
    </source>
</evidence>